<dbReference type="EMBL" id="JX468952">
    <property type="protein sequence ID" value="AFS35477.1"/>
    <property type="molecule type" value="Genomic_DNA"/>
</dbReference>
<keyword evidence="2" id="KW-0934">Plastid</keyword>
<evidence type="ECO:0000256" key="1">
    <source>
        <dbReference type="SAM" id="MobiDB-lite"/>
    </source>
</evidence>
<feature type="non-terminal residue" evidence="2">
    <location>
        <position position="72"/>
    </location>
</feature>
<reference evidence="2" key="1">
    <citation type="journal article" date="2013" name="Mol. Phylogenet. Evol.">
        <title>Insights into phylogeny, sex function and age of Fragaria based on whole chloroplast genome sequencing.</title>
        <authorList>
            <person name="Njuguna W."/>
            <person name="Liston A."/>
            <person name="Cronn R."/>
            <person name="Ashman T.L."/>
            <person name="Bassil N."/>
        </authorList>
    </citation>
    <scope>NUCLEOTIDE SEQUENCE</scope>
    <source>
        <strain evidence="2">Batch sequence 10</strain>
    </source>
</reference>
<gene>
    <name evidence="2" type="primary">ycf2</name>
</gene>
<feature type="non-terminal residue" evidence="2">
    <location>
        <position position="1"/>
    </location>
</feature>
<dbReference type="AlphaFoldDB" id="J9Y2P3"/>
<feature type="region of interest" description="Disordered" evidence="1">
    <location>
        <begin position="30"/>
        <end position="61"/>
    </location>
</feature>
<accession>J9Y2P3</accession>
<sequence>SKCLSCVFLINQRLYRVVGRSVWEVRSPFGISSSTKNSRCENTEIKGGSLNRKKSGSAGSQTNWLIRKKPCS</sequence>
<evidence type="ECO:0000313" key="2">
    <source>
        <dbReference type="EMBL" id="AFS35477.1"/>
    </source>
</evidence>
<protein>
    <submittedName>
        <fullName evidence="2">Hypothetical chloroplast RF2</fullName>
    </submittedName>
</protein>
<organism evidence="2">
    <name type="scientific">Fragaria moschata</name>
    <dbReference type="NCBI Taxonomy" id="64940"/>
    <lineage>
        <taxon>Eukaryota</taxon>
        <taxon>Viridiplantae</taxon>
        <taxon>Streptophyta</taxon>
        <taxon>Embryophyta</taxon>
        <taxon>Tracheophyta</taxon>
        <taxon>Spermatophyta</taxon>
        <taxon>Magnoliopsida</taxon>
        <taxon>eudicotyledons</taxon>
        <taxon>Gunneridae</taxon>
        <taxon>Pentapetalae</taxon>
        <taxon>rosids</taxon>
        <taxon>fabids</taxon>
        <taxon>Rosales</taxon>
        <taxon>Rosaceae</taxon>
        <taxon>Rosoideae</taxon>
        <taxon>Potentilleae</taxon>
        <taxon>Fragariinae</taxon>
        <taxon>Fragaria</taxon>
    </lineage>
</organism>
<name>J9Y2P3_9ROSA</name>
<geneLocation type="plastid" evidence="2"/>
<proteinExistence type="predicted"/>